<accession>A0A197KFS4</accession>
<name>A0A197KFS4_9FUNG</name>
<evidence type="ECO:0000313" key="3">
    <source>
        <dbReference type="Proteomes" id="UP000078512"/>
    </source>
</evidence>
<dbReference type="AlphaFoldDB" id="A0A197KFS4"/>
<feature type="transmembrane region" description="Helical" evidence="1">
    <location>
        <begin position="167"/>
        <end position="189"/>
    </location>
</feature>
<dbReference type="Proteomes" id="UP000078512">
    <property type="component" value="Unassembled WGS sequence"/>
</dbReference>
<keyword evidence="1" id="KW-1133">Transmembrane helix</keyword>
<dbReference type="Gene3D" id="1.20.1070.10">
    <property type="entry name" value="Rhodopsin 7-helix transmembrane proteins"/>
    <property type="match status" value="1"/>
</dbReference>
<dbReference type="OrthoDB" id="2444059at2759"/>
<protein>
    <submittedName>
        <fullName evidence="2">Uncharacterized protein</fullName>
    </submittedName>
</protein>
<feature type="transmembrane region" description="Helical" evidence="1">
    <location>
        <begin position="36"/>
        <end position="56"/>
    </location>
</feature>
<reference evidence="2 3" key="1">
    <citation type="submission" date="2016-05" db="EMBL/GenBank/DDBJ databases">
        <title>Genome sequencing reveals origins of a unique bacterial endosymbiosis in the earliest lineages of terrestrial Fungi.</title>
        <authorList>
            <consortium name="DOE Joint Genome Institute"/>
            <person name="Uehling J."/>
            <person name="Gryganskyi A."/>
            <person name="Hameed K."/>
            <person name="Tschaplinski T."/>
            <person name="Misztal P."/>
            <person name="Wu S."/>
            <person name="Desiro A."/>
            <person name="Vande Pol N."/>
            <person name="Du Z.-Y."/>
            <person name="Zienkiewicz A."/>
            <person name="Zienkiewicz K."/>
            <person name="Morin E."/>
            <person name="Tisserant E."/>
            <person name="Splivallo R."/>
            <person name="Hainaut M."/>
            <person name="Henrissat B."/>
            <person name="Ohm R."/>
            <person name="Kuo A."/>
            <person name="Yan J."/>
            <person name="Lipzen A."/>
            <person name="Nolan M."/>
            <person name="Labutti K."/>
            <person name="Barry K."/>
            <person name="Goldstein A."/>
            <person name="Labbe J."/>
            <person name="Schadt C."/>
            <person name="Tuskan G."/>
            <person name="Grigoriev I."/>
            <person name="Martin F."/>
            <person name="Vilgalys R."/>
            <person name="Bonito G."/>
        </authorList>
    </citation>
    <scope>NUCLEOTIDE SEQUENCE [LARGE SCALE GENOMIC DNA]</scope>
    <source>
        <strain evidence="2 3">AG-77</strain>
    </source>
</reference>
<dbReference type="EMBL" id="KV442012">
    <property type="protein sequence ID" value="OAQ36008.1"/>
    <property type="molecule type" value="Genomic_DNA"/>
</dbReference>
<feature type="transmembrane region" description="Helical" evidence="1">
    <location>
        <begin position="201"/>
        <end position="217"/>
    </location>
</feature>
<evidence type="ECO:0000313" key="2">
    <source>
        <dbReference type="EMBL" id="OAQ36008.1"/>
    </source>
</evidence>
<keyword evidence="1" id="KW-0812">Transmembrane</keyword>
<gene>
    <name evidence="2" type="ORF">K457DRAFT_369168</name>
</gene>
<organism evidence="2 3">
    <name type="scientific">Linnemannia elongata AG-77</name>
    <dbReference type="NCBI Taxonomy" id="1314771"/>
    <lineage>
        <taxon>Eukaryota</taxon>
        <taxon>Fungi</taxon>
        <taxon>Fungi incertae sedis</taxon>
        <taxon>Mucoromycota</taxon>
        <taxon>Mortierellomycotina</taxon>
        <taxon>Mortierellomycetes</taxon>
        <taxon>Mortierellales</taxon>
        <taxon>Mortierellaceae</taxon>
        <taxon>Linnemannia</taxon>
    </lineage>
</organism>
<keyword evidence="1" id="KW-0472">Membrane</keyword>
<feature type="transmembrane region" description="Helical" evidence="1">
    <location>
        <begin position="6"/>
        <end position="24"/>
    </location>
</feature>
<keyword evidence="3" id="KW-1185">Reference proteome</keyword>
<feature type="transmembrane region" description="Helical" evidence="1">
    <location>
        <begin position="116"/>
        <end position="136"/>
    </location>
</feature>
<sequence length="218" mass="24385">MKGEIEIIYVILEYVSIVLFLFLLGHCITRSINYTLQVFCLIAIFNNINESFLLFIHDHNQDLSASTYGTPGCTVSASFEQFLPLMMTCLASCMAFNIWYQVVLKARFTERQLVKWYCLFSVVVSSVATCVAVVLLKDQPYFSAFPRQFYCNLADGAVTKGTFAGPMLVVAIPGILLSRKFFSCICLLLRGMILGSQGSRSGTFFFCCCCCLALFISL</sequence>
<proteinExistence type="predicted"/>
<feature type="transmembrane region" description="Helical" evidence="1">
    <location>
        <begin position="82"/>
        <end position="104"/>
    </location>
</feature>
<evidence type="ECO:0000256" key="1">
    <source>
        <dbReference type="SAM" id="Phobius"/>
    </source>
</evidence>